<dbReference type="EMBL" id="DVFU01000113">
    <property type="protein sequence ID" value="HIQ65239.1"/>
    <property type="molecule type" value="Genomic_DNA"/>
</dbReference>
<accession>A0A9D1CLX2</accession>
<dbReference type="Proteomes" id="UP000886725">
    <property type="component" value="Unassembled WGS sequence"/>
</dbReference>
<protein>
    <submittedName>
        <fullName evidence="7">Glutathionylspermidine synthase family protein</fullName>
    </submittedName>
</protein>
<dbReference type="GO" id="GO:0046872">
    <property type="term" value="F:metal ion binding"/>
    <property type="evidence" value="ECO:0007669"/>
    <property type="project" value="UniProtKB-KW"/>
</dbReference>
<evidence type="ECO:0000313" key="8">
    <source>
        <dbReference type="Proteomes" id="UP000886725"/>
    </source>
</evidence>
<sequence>MKLLSIPSEQYENYKIDAMFDCYKWDPQFLDQNTLAKHVLVLSREEAEELSELTEKLDLETRTAEEFLLYHPSLWKVLALPRKLYPELKQMKNYDAKRHVRLTRYDFHPTKNDNSDQIVWKVSEVNSDVPGGFAESSLLPKLAMQYLKNDRYTSIDFGSIFSGALAKKIPSNGTIMFVHCTSFSDDRQVMQYIGDKMESLGYHSLYGAADHLDFKNQESYSLLSGYEGKIDGIVRFTPIEWIKDMHPKTWSGYFDTITPSCNHPISIFAQTKRFPFVWDTLEKNGIQLDTWRKLLPKTTEVHERKQLNDFIYKPAMGRVGEKISIEDACMEGEYQAILKDVKKHPKNYIAQEKFISKPLISPEGETFHVCLGSYAVDGKHAGFYARISTKTRIDSEAQDIPVIIERKDNYERKRSI</sequence>
<dbReference type="SUPFAM" id="SSF56059">
    <property type="entry name" value="Glutathione synthetase ATP-binding domain-like"/>
    <property type="match status" value="1"/>
</dbReference>
<feature type="domain" description="Glutathionylspermidine synthase pre-ATP-grasp-like" evidence="6">
    <location>
        <begin position="39"/>
        <end position="402"/>
    </location>
</feature>
<comment type="caution">
    <text evidence="7">The sequence shown here is derived from an EMBL/GenBank/DDBJ whole genome shotgun (WGS) entry which is preliminary data.</text>
</comment>
<keyword evidence="2" id="KW-0479">Metal-binding</keyword>
<evidence type="ECO:0000259" key="6">
    <source>
        <dbReference type="Pfam" id="PF03738"/>
    </source>
</evidence>
<evidence type="ECO:0000256" key="3">
    <source>
        <dbReference type="ARBA" id="ARBA00022741"/>
    </source>
</evidence>
<evidence type="ECO:0000256" key="2">
    <source>
        <dbReference type="ARBA" id="ARBA00022723"/>
    </source>
</evidence>
<organism evidence="7 8">
    <name type="scientific">Candidatus Faecenecus gallistercoris</name>
    <dbReference type="NCBI Taxonomy" id="2840793"/>
    <lineage>
        <taxon>Bacteria</taxon>
        <taxon>Bacillati</taxon>
        <taxon>Bacillota</taxon>
        <taxon>Bacillota incertae sedis</taxon>
        <taxon>Candidatus Faecenecus</taxon>
    </lineage>
</organism>
<keyword evidence="5" id="KW-0460">Magnesium</keyword>
<evidence type="ECO:0000313" key="7">
    <source>
        <dbReference type="EMBL" id="HIQ65239.1"/>
    </source>
</evidence>
<reference evidence="7" key="1">
    <citation type="submission" date="2020-10" db="EMBL/GenBank/DDBJ databases">
        <authorList>
            <person name="Gilroy R."/>
        </authorList>
    </citation>
    <scope>NUCLEOTIDE SEQUENCE</scope>
    <source>
        <strain evidence="7">CHK165-10780</strain>
    </source>
</reference>
<name>A0A9D1CLX2_9FIRM</name>
<dbReference type="Pfam" id="PF03738">
    <property type="entry name" value="GSP_synth"/>
    <property type="match status" value="1"/>
</dbReference>
<reference evidence="7" key="2">
    <citation type="journal article" date="2021" name="PeerJ">
        <title>Extensive microbial diversity within the chicken gut microbiome revealed by metagenomics and culture.</title>
        <authorList>
            <person name="Gilroy R."/>
            <person name="Ravi A."/>
            <person name="Getino M."/>
            <person name="Pursley I."/>
            <person name="Horton D.L."/>
            <person name="Alikhan N.F."/>
            <person name="Baker D."/>
            <person name="Gharbi K."/>
            <person name="Hall N."/>
            <person name="Watson M."/>
            <person name="Adriaenssens E.M."/>
            <person name="Foster-Nyarko E."/>
            <person name="Jarju S."/>
            <person name="Secka A."/>
            <person name="Antonio M."/>
            <person name="Oren A."/>
            <person name="Chaudhuri R.R."/>
            <person name="La Ragione R."/>
            <person name="Hildebrand F."/>
            <person name="Pallen M.J."/>
        </authorList>
    </citation>
    <scope>NUCLEOTIDE SEQUENCE</scope>
    <source>
        <strain evidence="7">CHK165-10780</strain>
    </source>
</reference>
<dbReference type="InterPro" id="IPR005494">
    <property type="entry name" value="GSPS_pre-ATP-grasp-like_dom"/>
</dbReference>
<keyword evidence="4" id="KW-0067">ATP-binding</keyword>
<evidence type="ECO:0000256" key="1">
    <source>
        <dbReference type="ARBA" id="ARBA00022598"/>
    </source>
</evidence>
<dbReference type="AlphaFoldDB" id="A0A9D1CLX2"/>
<proteinExistence type="predicted"/>
<keyword evidence="3" id="KW-0547">Nucleotide-binding</keyword>
<evidence type="ECO:0000256" key="4">
    <source>
        <dbReference type="ARBA" id="ARBA00022840"/>
    </source>
</evidence>
<keyword evidence="1" id="KW-0436">Ligase</keyword>
<dbReference type="GO" id="GO:0005524">
    <property type="term" value="F:ATP binding"/>
    <property type="evidence" value="ECO:0007669"/>
    <property type="project" value="UniProtKB-KW"/>
</dbReference>
<gene>
    <name evidence="7" type="ORF">IAC85_05835</name>
</gene>
<dbReference type="GO" id="GO:0016874">
    <property type="term" value="F:ligase activity"/>
    <property type="evidence" value="ECO:0007669"/>
    <property type="project" value="UniProtKB-KW"/>
</dbReference>
<evidence type="ECO:0000256" key="5">
    <source>
        <dbReference type="ARBA" id="ARBA00022842"/>
    </source>
</evidence>